<dbReference type="AlphaFoldDB" id="A0A556VWE7"/>
<feature type="domain" description="RING-type" evidence="6">
    <location>
        <begin position="109"/>
        <end position="145"/>
    </location>
</feature>
<dbReference type="EMBL" id="VCAZ01000343">
    <property type="protein sequence ID" value="TUD19546.1"/>
    <property type="molecule type" value="Genomic_DNA"/>
</dbReference>
<name>A0A556VWE7_BAGYA</name>
<dbReference type="Gene3D" id="3.30.40.10">
    <property type="entry name" value="Zinc/RING finger domain, C3HC4 (zinc finger)"/>
    <property type="match status" value="1"/>
</dbReference>
<evidence type="ECO:0000256" key="3">
    <source>
        <dbReference type="ARBA" id="ARBA00022833"/>
    </source>
</evidence>
<dbReference type="GO" id="GO:0061630">
    <property type="term" value="F:ubiquitin protein ligase activity"/>
    <property type="evidence" value="ECO:0007669"/>
    <property type="project" value="TreeGrafter"/>
</dbReference>
<dbReference type="GO" id="GO:0008270">
    <property type="term" value="F:zinc ion binding"/>
    <property type="evidence" value="ECO:0007669"/>
    <property type="project" value="UniProtKB-KW"/>
</dbReference>
<reference evidence="7 8" key="1">
    <citation type="journal article" date="2019" name="Genome Biol. Evol.">
        <title>Whole-Genome Sequencing of the Giant Devil Catfish, Bagarius yarrelli.</title>
        <authorList>
            <person name="Jiang W."/>
            <person name="Lv Y."/>
            <person name="Cheng L."/>
            <person name="Yang K."/>
            <person name="Chao B."/>
            <person name="Wang X."/>
            <person name="Li Y."/>
            <person name="Pan X."/>
            <person name="You X."/>
            <person name="Zhang Y."/>
            <person name="Yang J."/>
            <person name="Li J."/>
            <person name="Zhang X."/>
            <person name="Liu S."/>
            <person name="Sun C."/>
            <person name="Yang J."/>
            <person name="Shi Q."/>
        </authorList>
    </citation>
    <scope>NUCLEOTIDE SEQUENCE [LARGE SCALE GENOMIC DNA]</scope>
    <source>
        <strain evidence="7">JWS20170419001</strain>
        <tissue evidence="7">Muscle</tissue>
    </source>
</reference>
<evidence type="ECO:0000256" key="2">
    <source>
        <dbReference type="ARBA" id="ARBA00022771"/>
    </source>
</evidence>
<feature type="compositionally biased region" description="Basic and acidic residues" evidence="5">
    <location>
        <begin position="24"/>
        <end position="34"/>
    </location>
</feature>
<keyword evidence="2 4" id="KW-0863">Zinc-finger</keyword>
<dbReference type="SUPFAM" id="SSF48452">
    <property type="entry name" value="TPR-like"/>
    <property type="match status" value="1"/>
</dbReference>
<proteinExistence type="predicted"/>
<feature type="region of interest" description="Disordered" evidence="5">
    <location>
        <begin position="1"/>
        <end position="34"/>
    </location>
</feature>
<feature type="compositionally biased region" description="Polar residues" evidence="5">
    <location>
        <begin position="1"/>
        <end position="11"/>
    </location>
</feature>
<dbReference type="InterPro" id="IPR001841">
    <property type="entry name" value="Znf_RING"/>
</dbReference>
<evidence type="ECO:0000313" key="7">
    <source>
        <dbReference type="EMBL" id="TUD19546.1"/>
    </source>
</evidence>
<dbReference type="PANTHER" id="PTHR23327:SF42">
    <property type="entry name" value="LON PEPTIDASE N-TERMINAL DOMAIN AND RING FINGER PROTEIN C14F5.10C"/>
    <property type="match status" value="1"/>
</dbReference>
<keyword evidence="8" id="KW-1185">Reference proteome</keyword>
<comment type="caution">
    <text evidence="7">The sequence shown here is derived from an EMBL/GenBank/DDBJ whole genome shotgun (WGS) entry which is preliminary data.</text>
</comment>
<dbReference type="Pfam" id="PF00097">
    <property type="entry name" value="zf-C3HC4"/>
    <property type="match status" value="1"/>
</dbReference>
<evidence type="ECO:0000259" key="6">
    <source>
        <dbReference type="PROSITE" id="PS50089"/>
    </source>
</evidence>
<dbReference type="PANTHER" id="PTHR23327">
    <property type="entry name" value="RING FINGER PROTEIN 127"/>
    <property type="match status" value="1"/>
</dbReference>
<accession>A0A556VWE7</accession>
<protein>
    <submittedName>
        <fullName evidence="7">LON peptidase N-terminal domain and RING finger protein 1</fullName>
    </submittedName>
</protein>
<dbReference type="InterPro" id="IPR013083">
    <property type="entry name" value="Znf_RING/FYVE/PHD"/>
</dbReference>
<dbReference type="GO" id="GO:0005737">
    <property type="term" value="C:cytoplasm"/>
    <property type="evidence" value="ECO:0007669"/>
    <property type="project" value="UniProtKB-ARBA"/>
</dbReference>
<evidence type="ECO:0000313" key="8">
    <source>
        <dbReference type="Proteomes" id="UP000319801"/>
    </source>
</evidence>
<dbReference type="InterPro" id="IPR011990">
    <property type="entry name" value="TPR-like_helical_dom_sf"/>
</dbReference>
<dbReference type="OrthoDB" id="264917at2759"/>
<dbReference type="PROSITE" id="PS00518">
    <property type="entry name" value="ZF_RING_1"/>
    <property type="match status" value="1"/>
</dbReference>
<keyword evidence="1" id="KW-0479">Metal-binding</keyword>
<evidence type="ECO:0000256" key="5">
    <source>
        <dbReference type="SAM" id="MobiDB-lite"/>
    </source>
</evidence>
<dbReference type="SUPFAM" id="SSF57850">
    <property type="entry name" value="RING/U-box"/>
    <property type="match status" value="1"/>
</dbReference>
<dbReference type="InterPro" id="IPR018957">
    <property type="entry name" value="Znf_C3HC4_RING-type"/>
</dbReference>
<dbReference type="PROSITE" id="PS50089">
    <property type="entry name" value="ZF_RING_2"/>
    <property type="match status" value="1"/>
</dbReference>
<sequence length="381" mass="42916">MSVQQQEQDCVSSADRGGFFIPSDSERERDCAEEEHRDRLGLQHKRLRGALDGLFRAVRRDSEAVRPEHISTLVEIIVRNFTKQEVCVSWALRDPETGRDTEVDGELECPGCRRFIAEPVTAACGHSYCRNCMEQPFLSKCKTCQEELGEKQALRVNVVLCGLLENWFPGEMQRMKRVSEVKELLRSHRLSQAAELATQLIDSDPSNIRLRVCRAEVYRRLQHYHHALEDLDMCVSVAPSVEDFQEARQEVENLLEECSEPSGLIRAQSLRAHVVGGAKGEGLKRVSSAPQLGDKSALLKRKLSRLEAGTEMVETCDSKQKKHGGQTHTHTHSLHTFHLIKVTSVSLSPAACGDDDDDKLLLRVPRDLLDASDFECSLCMR</sequence>
<gene>
    <name evidence="7" type="ORF">Baya_16573</name>
</gene>
<evidence type="ECO:0000256" key="4">
    <source>
        <dbReference type="PROSITE-ProRule" id="PRU00175"/>
    </source>
</evidence>
<evidence type="ECO:0000256" key="1">
    <source>
        <dbReference type="ARBA" id="ARBA00022723"/>
    </source>
</evidence>
<dbReference type="CDD" id="cd16513">
    <property type="entry name" value="RING-HC_LONFs_rpt1"/>
    <property type="match status" value="1"/>
</dbReference>
<dbReference type="Gene3D" id="1.25.40.10">
    <property type="entry name" value="Tetratricopeptide repeat domain"/>
    <property type="match status" value="1"/>
</dbReference>
<dbReference type="Proteomes" id="UP000319801">
    <property type="component" value="Unassembled WGS sequence"/>
</dbReference>
<keyword evidence="3" id="KW-0862">Zinc</keyword>
<organism evidence="7 8">
    <name type="scientific">Bagarius yarrelli</name>
    <name type="common">Goonch</name>
    <name type="synonym">Bagrus yarrelli</name>
    <dbReference type="NCBI Taxonomy" id="175774"/>
    <lineage>
        <taxon>Eukaryota</taxon>
        <taxon>Metazoa</taxon>
        <taxon>Chordata</taxon>
        <taxon>Craniata</taxon>
        <taxon>Vertebrata</taxon>
        <taxon>Euteleostomi</taxon>
        <taxon>Actinopterygii</taxon>
        <taxon>Neopterygii</taxon>
        <taxon>Teleostei</taxon>
        <taxon>Ostariophysi</taxon>
        <taxon>Siluriformes</taxon>
        <taxon>Sisoridae</taxon>
        <taxon>Sisorinae</taxon>
        <taxon>Bagarius</taxon>
    </lineage>
</organism>
<dbReference type="InterPro" id="IPR017907">
    <property type="entry name" value="Znf_RING_CS"/>
</dbReference>